<accession>A0A1R3HF05</accession>
<protein>
    <submittedName>
        <fullName evidence="1">Uncharacterized protein</fullName>
    </submittedName>
</protein>
<name>A0A1R3HF05_9ROSI</name>
<dbReference type="AlphaFoldDB" id="A0A1R3HF05"/>
<organism evidence="1 2">
    <name type="scientific">Corchorus olitorius</name>
    <dbReference type="NCBI Taxonomy" id="93759"/>
    <lineage>
        <taxon>Eukaryota</taxon>
        <taxon>Viridiplantae</taxon>
        <taxon>Streptophyta</taxon>
        <taxon>Embryophyta</taxon>
        <taxon>Tracheophyta</taxon>
        <taxon>Spermatophyta</taxon>
        <taxon>Magnoliopsida</taxon>
        <taxon>eudicotyledons</taxon>
        <taxon>Gunneridae</taxon>
        <taxon>Pentapetalae</taxon>
        <taxon>rosids</taxon>
        <taxon>malvids</taxon>
        <taxon>Malvales</taxon>
        <taxon>Malvaceae</taxon>
        <taxon>Grewioideae</taxon>
        <taxon>Apeibeae</taxon>
        <taxon>Corchorus</taxon>
    </lineage>
</organism>
<dbReference type="EMBL" id="AWUE01020333">
    <property type="protein sequence ID" value="OMO68893.1"/>
    <property type="molecule type" value="Genomic_DNA"/>
</dbReference>
<keyword evidence="2" id="KW-1185">Reference proteome</keyword>
<reference evidence="2" key="1">
    <citation type="submission" date="2013-09" db="EMBL/GenBank/DDBJ databases">
        <title>Corchorus olitorius genome sequencing.</title>
        <authorList>
            <person name="Alam M."/>
            <person name="Haque M.S."/>
            <person name="Islam M.S."/>
            <person name="Emdad E.M."/>
            <person name="Islam M.M."/>
            <person name="Ahmed B."/>
            <person name="Halim A."/>
            <person name="Hossen Q.M.M."/>
            <person name="Hossain M.Z."/>
            <person name="Ahmed R."/>
            <person name="Khan M.M."/>
            <person name="Islam R."/>
            <person name="Rashid M.M."/>
            <person name="Khan S.A."/>
            <person name="Rahman M.S."/>
            <person name="Alam M."/>
            <person name="Yahiya A.S."/>
            <person name="Khan M.S."/>
            <person name="Azam M.S."/>
            <person name="Haque T."/>
            <person name="Lashkar M.Z.H."/>
            <person name="Akhand A.I."/>
            <person name="Morshed G."/>
            <person name="Roy S."/>
            <person name="Uddin K.S."/>
            <person name="Rabeya T."/>
            <person name="Hossain A.S."/>
            <person name="Chowdhury A."/>
            <person name="Snigdha A.R."/>
            <person name="Mortoza M.S."/>
            <person name="Matin S.A."/>
            <person name="Hoque S.M.E."/>
            <person name="Islam M.K."/>
            <person name="Roy D.K."/>
            <person name="Haider R."/>
            <person name="Moosa M.M."/>
            <person name="Elias S.M."/>
            <person name="Hasan A.M."/>
            <person name="Jahan S."/>
            <person name="Shafiuddin M."/>
            <person name="Mahmood N."/>
            <person name="Shommy N.S."/>
        </authorList>
    </citation>
    <scope>NUCLEOTIDE SEQUENCE [LARGE SCALE GENOMIC DNA]</scope>
    <source>
        <strain evidence="2">cv. O-4</strain>
    </source>
</reference>
<gene>
    <name evidence="1" type="ORF">COLO4_29361</name>
</gene>
<sequence length="75" mass="8211">MRDESGKPGTVWVILGLDSNKGWHCTMEPCEGTHGFLPFLSCSNLPQHSFLSRCKGVNSVFVSQLKLSSLLGKCL</sequence>
<evidence type="ECO:0000313" key="2">
    <source>
        <dbReference type="Proteomes" id="UP000187203"/>
    </source>
</evidence>
<evidence type="ECO:0000313" key="1">
    <source>
        <dbReference type="EMBL" id="OMO68893.1"/>
    </source>
</evidence>
<proteinExistence type="predicted"/>
<comment type="caution">
    <text evidence="1">The sequence shown here is derived from an EMBL/GenBank/DDBJ whole genome shotgun (WGS) entry which is preliminary data.</text>
</comment>
<dbReference type="Proteomes" id="UP000187203">
    <property type="component" value="Unassembled WGS sequence"/>
</dbReference>